<dbReference type="AlphaFoldDB" id="A0AA40K8M4"/>
<sequence>MPADEASKRKIAKSCMRIDLMAVHTITEGFTAEEKARNVDPHFQYLWGARAPTGLIMEWTECEELYQNPAIVHLLGFDAYVDNLPLEQLDDLVERSEASLFYVRMLKGRIRNLEDQNTIIGLAERDLKHAFEVNLGLLIAERAANVNDYLRHLTHRRFVQRERLSRVLSEARWLRDLATDAFRRGHLNDNLLNGLRLRIAALKEYYEQARDLLGERTNTELVDHTFEDWFVPIYRPPAARRYGRSNLSPVTLACLTLIFSILAGYPALRGLYNRPELPGFVSDADFWTMLSSAILQLLNLATQLIGPRIWQLLAHGRFHGDAEIRAWIWVIALFAFSFTIASLGAYLFISVQFSMWLAFAAQVFMGMVQLMLVFRD</sequence>
<dbReference type="InterPro" id="IPR005607">
    <property type="entry name" value="BSD_dom"/>
</dbReference>
<organism evidence="3 4">
    <name type="scientific">Schizothecium vesticola</name>
    <dbReference type="NCBI Taxonomy" id="314040"/>
    <lineage>
        <taxon>Eukaryota</taxon>
        <taxon>Fungi</taxon>
        <taxon>Dikarya</taxon>
        <taxon>Ascomycota</taxon>
        <taxon>Pezizomycotina</taxon>
        <taxon>Sordariomycetes</taxon>
        <taxon>Sordariomycetidae</taxon>
        <taxon>Sordariales</taxon>
        <taxon>Schizotheciaceae</taxon>
        <taxon>Schizothecium</taxon>
    </lineage>
</organism>
<gene>
    <name evidence="3" type="ORF">B0T18DRAFT_408022</name>
</gene>
<evidence type="ECO:0000256" key="1">
    <source>
        <dbReference type="SAM" id="Phobius"/>
    </source>
</evidence>
<evidence type="ECO:0000313" key="4">
    <source>
        <dbReference type="Proteomes" id="UP001172155"/>
    </source>
</evidence>
<protein>
    <recommendedName>
        <fullName evidence="2">BSD domain-containing protein</fullName>
    </recommendedName>
</protein>
<dbReference type="EMBL" id="JAUKUD010000003">
    <property type="protein sequence ID" value="KAK0750001.1"/>
    <property type="molecule type" value="Genomic_DNA"/>
</dbReference>
<keyword evidence="1" id="KW-1133">Transmembrane helix</keyword>
<keyword evidence="1" id="KW-0472">Membrane</keyword>
<dbReference type="Proteomes" id="UP001172155">
    <property type="component" value="Unassembled WGS sequence"/>
</dbReference>
<evidence type="ECO:0000259" key="2">
    <source>
        <dbReference type="PROSITE" id="PS50858"/>
    </source>
</evidence>
<feature type="transmembrane region" description="Helical" evidence="1">
    <location>
        <begin position="355"/>
        <end position="374"/>
    </location>
</feature>
<keyword evidence="4" id="KW-1185">Reference proteome</keyword>
<feature type="domain" description="BSD" evidence="2">
    <location>
        <begin position="260"/>
        <end position="288"/>
    </location>
</feature>
<feature type="transmembrane region" description="Helical" evidence="1">
    <location>
        <begin position="326"/>
        <end position="349"/>
    </location>
</feature>
<proteinExistence type="predicted"/>
<evidence type="ECO:0000313" key="3">
    <source>
        <dbReference type="EMBL" id="KAK0750001.1"/>
    </source>
</evidence>
<keyword evidence="1" id="KW-0812">Transmembrane</keyword>
<dbReference type="PROSITE" id="PS50858">
    <property type="entry name" value="BSD"/>
    <property type="match status" value="1"/>
</dbReference>
<name>A0AA40K8M4_9PEZI</name>
<feature type="transmembrane region" description="Helical" evidence="1">
    <location>
        <begin position="286"/>
        <end position="305"/>
    </location>
</feature>
<comment type="caution">
    <text evidence="3">The sequence shown here is derived from an EMBL/GenBank/DDBJ whole genome shotgun (WGS) entry which is preliminary data.</text>
</comment>
<feature type="transmembrane region" description="Helical" evidence="1">
    <location>
        <begin position="247"/>
        <end position="266"/>
    </location>
</feature>
<accession>A0AA40K8M4</accession>
<reference evidence="3" key="1">
    <citation type="submission" date="2023-06" db="EMBL/GenBank/DDBJ databases">
        <title>Genome-scale phylogeny and comparative genomics of the fungal order Sordariales.</title>
        <authorList>
            <consortium name="Lawrence Berkeley National Laboratory"/>
            <person name="Hensen N."/>
            <person name="Bonometti L."/>
            <person name="Westerberg I."/>
            <person name="Brannstrom I.O."/>
            <person name="Guillou S."/>
            <person name="Cros-Aarteil S."/>
            <person name="Calhoun S."/>
            <person name="Haridas S."/>
            <person name="Kuo A."/>
            <person name="Mondo S."/>
            <person name="Pangilinan J."/>
            <person name="Riley R."/>
            <person name="LaButti K."/>
            <person name="Andreopoulos B."/>
            <person name="Lipzen A."/>
            <person name="Chen C."/>
            <person name="Yanf M."/>
            <person name="Daum C."/>
            <person name="Ng V."/>
            <person name="Clum A."/>
            <person name="Steindorff A."/>
            <person name="Ohm R."/>
            <person name="Martin F."/>
            <person name="Silar P."/>
            <person name="Natvig D."/>
            <person name="Lalanne C."/>
            <person name="Gautier V."/>
            <person name="Ament-velasquez S.L."/>
            <person name="Kruys A."/>
            <person name="Hutchinson M.I."/>
            <person name="Powell A.J."/>
            <person name="Barry K."/>
            <person name="Miller A.N."/>
            <person name="Grigoriev I.V."/>
            <person name="Debuchy R."/>
            <person name="Gladieux P."/>
            <person name="Thoren M.H."/>
            <person name="Johannesson H."/>
        </authorList>
    </citation>
    <scope>NUCLEOTIDE SEQUENCE</scope>
    <source>
        <strain evidence="3">SMH3187-1</strain>
    </source>
</reference>